<dbReference type="PANTHER" id="PTHR44757">
    <property type="entry name" value="DIGUANYLATE CYCLASE DGCP"/>
    <property type="match status" value="1"/>
</dbReference>
<dbReference type="InterPro" id="IPR029787">
    <property type="entry name" value="Nucleotide_cyclase"/>
</dbReference>
<dbReference type="InterPro" id="IPR001633">
    <property type="entry name" value="EAL_dom"/>
</dbReference>
<reference evidence="5 6" key="1">
    <citation type="submission" date="2019-06" db="EMBL/GenBank/DDBJ databases">
        <title>The draft genome of Rhizobium smilacinae PTYR-5.</title>
        <authorList>
            <person name="Liu L."/>
            <person name="Li L."/>
            <person name="Zhang X."/>
        </authorList>
    </citation>
    <scope>NUCLEOTIDE SEQUENCE [LARGE SCALE GENOMIC DNA]</scope>
    <source>
        <strain evidence="5 6">PTYR-5</strain>
    </source>
</reference>
<evidence type="ECO:0000259" key="4">
    <source>
        <dbReference type="PROSITE" id="PS50887"/>
    </source>
</evidence>
<evidence type="ECO:0000259" key="2">
    <source>
        <dbReference type="PROSITE" id="PS50113"/>
    </source>
</evidence>
<dbReference type="PANTHER" id="PTHR44757:SF2">
    <property type="entry name" value="BIOFILM ARCHITECTURE MAINTENANCE PROTEIN MBAA"/>
    <property type="match status" value="1"/>
</dbReference>
<dbReference type="InterPro" id="IPR052155">
    <property type="entry name" value="Biofilm_reg_signaling"/>
</dbReference>
<dbReference type="Gene3D" id="3.30.450.20">
    <property type="entry name" value="PAS domain"/>
    <property type="match status" value="1"/>
</dbReference>
<dbReference type="AlphaFoldDB" id="A0A5C4XSW5"/>
<dbReference type="Pfam" id="PF00990">
    <property type="entry name" value="GGDEF"/>
    <property type="match status" value="1"/>
</dbReference>
<evidence type="ECO:0000259" key="3">
    <source>
        <dbReference type="PROSITE" id="PS50883"/>
    </source>
</evidence>
<dbReference type="Gene3D" id="3.30.70.270">
    <property type="match status" value="1"/>
</dbReference>
<dbReference type="InterPro" id="IPR035919">
    <property type="entry name" value="EAL_sf"/>
</dbReference>
<dbReference type="InterPro" id="IPR043128">
    <property type="entry name" value="Rev_trsase/Diguanyl_cyclase"/>
</dbReference>
<dbReference type="Pfam" id="PF00563">
    <property type="entry name" value="EAL"/>
    <property type="match status" value="1"/>
</dbReference>
<evidence type="ECO:0000259" key="1">
    <source>
        <dbReference type="PROSITE" id="PS50112"/>
    </source>
</evidence>
<dbReference type="SMART" id="SM00091">
    <property type="entry name" value="PAS"/>
    <property type="match status" value="1"/>
</dbReference>
<dbReference type="InterPro" id="IPR000014">
    <property type="entry name" value="PAS"/>
</dbReference>
<evidence type="ECO:0000313" key="6">
    <source>
        <dbReference type="Proteomes" id="UP000311605"/>
    </source>
</evidence>
<dbReference type="SMART" id="SM00267">
    <property type="entry name" value="GGDEF"/>
    <property type="match status" value="1"/>
</dbReference>
<name>A0A5C4XSW5_9HYPH</name>
<dbReference type="SMART" id="SM00052">
    <property type="entry name" value="EAL"/>
    <property type="match status" value="1"/>
</dbReference>
<feature type="domain" description="EAL" evidence="3">
    <location>
        <begin position="467"/>
        <end position="720"/>
    </location>
</feature>
<dbReference type="Pfam" id="PF13426">
    <property type="entry name" value="PAS_9"/>
    <property type="match status" value="1"/>
</dbReference>
<dbReference type="Proteomes" id="UP000311605">
    <property type="component" value="Unassembled WGS sequence"/>
</dbReference>
<sequence length="728" mass="80819">MSPFPLPANEDARISALADFHLMDTPPEEEFDRLAELAARLFKVPTVLISLIGSDRQFFKARVGFDPCETSREISFCAHAIMQDDILLIPDALKDERFAKNPLVLGTPFIRFYAGKPLVTPTGEKIGTVCLIDSQPHQTFSAEDRKNLSDIAALVMDRMEMRRLEIARDVSQTRFENIASTSPDAIICYNDREEITFWNRAAEKLFGYSAQEAANRNVQIIVPVSLQPIYQSELQRLRNGEHLALEDGVIELSGLRKDGSEFPSELSLSTWREGNTNSVGIIVRDITERKHNEERLFRLACLDPLTDLPNRAAWRDRLRETLAAGTPASLLLLDLDRFKEVNDTLGHNAGDAVLREAGARLKAGCPDAIMVARLGGDEFVALLPGNHPQTARDTADRLIEAIGASYEFAGQRIEIGVSVGIALTPDHSQRDDELLGSADLALYKAKAAGRGRSEMFEPAFREVAIARRAFELELRQAFEHGEFELYYQPQLHTETGAISGAEALIRWNHPTRGLLSPVSFIDVLSQKPSAPEIGEWILRTACAQAAGWQRSIPNFRIGVNLFEAQFRTGQLTHVVEKALADTGLSAASLELEIVENILLRNDDSTLRLLQELRSLGVGLAFDDYGTGFASLSLLKRYPVTRLKIDRSFIRDVTTDPEDAAVVKAVIYLGRSFGMEVIAEGVETEEQLDFLKTEDCAEVQGYLFGKPMPAGEFEAHFLSEDKVKASSDT</sequence>
<keyword evidence="6" id="KW-1185">Reference proteome</keyword>
<dbReference type="InterPro" id="IPR035965">
    <property type="entry name" value="PAS-like_dom_sf"/>
</dbReference>
<dbReference type="Gene3D" id="3.30.450.40">
    <property type="match status" value="1"/>
</dbReference>
<accession>A0A5C4XSW5</accession>
<dbReference type="InterPro" id="IPR000160">
    <property type="entry name" value="GGDEF_dom"/>
</dbReference>
<dbReference type="EMBL" id="VDMN01000001">
    <property type="protein sequence ID" value="TNM66676.1"/>
    <property type="molecule type" value="Genomic_DNA"/>
</dbReference>
<dbReference type="SMART" id="SM00065">
    <property type="entry name" value="GAF"/>
    <property type="match status" value="1"/>
</dbReference>
<dbReference type="Gene3D" id="3.20.20.450">
    <property type="entry name" value="EAL domain"/>
    <property type="match status" value="1"/>
</dbReference>
<dbReference type="SUPFAM" id="SSF55785">
    <property type="entry name" value="PYP-like sensor domain (PAS domain)"/>
    <property type="match status" value="1"/>
</dbReference>
<feature type="domain" description="PAC" evidence="2">
    <location>
        <begin position="248"/>
        <end position="298"/>
    </location>
</feature>
<dbReference type="CDD" id="cd01948">
    <property type="entry name" value="EAL"/>
    <property type="match status" value="1"/>
</dbReference>
<dbReference type="SUPFAM" id="SSF55781">
    <property type="entry name" value="GAF domain-like"/>
    <property type="match status" value="1"/>
</dbReference>
<evidence type="ECO:0000313" key="5">
    <source>
        <dbReference type="EMBL" id="TNM66676.1"/>
    </source>
</evidence>
<proteinExistence type="predicted"/>
<organism evidence="5 6">
    <name type="scientific">Aliirhizobium smilacinae</name>
    <dbReference type="NCBI Taxonomy" id="1395944"/>
    <lineage>
        <taxon>Bacteria</taxon>
        <taxon>Pseudomonadati</taxon>
        <taxon>Pseudomonadota</taxon>
        <taxon>Alphaproteobacteria</taxon>
        <taxon>Hyphomicrobiales</taxon>
        <taxon>Rhizobiaceae</taxon>
        <taxon>Aliirhizobium</taxon>
    </lineage>
</organism>
<protein>
    <submittedName>
        <fullName evidence="5">EAL domain-containing protein</fullName>
    </submittedName>
</protein>
<comment type="caution">
    <text evidence="5">The sequence shown here is derived from an EMBL/GenBank/DDBJ whole genome shotgun (WGS) entry which is preliminary data.</text>
</comment>
<gene>
    <name evidence="5" type="ORF">FHP24_01285</name>
</gene>
<dbReference type="InterPro" id="IPR003018">
    <property type="entry name" value="GAF"/>
</dbReference>
<dbReference type="Pfam" id="PF01590">
    <property type="entry name" value="GAF"/>
    <property type="match status" value="1"/>
</dbReference>
<feature type="domain" description="PAS" evidence="1">
    <location>
        <begin position="171"/>
        <end position="241"/>
    </location>
</feature>
<dbReference type="InterPro" id="IPR000700">
    <property type="entry name" value="PAS-assoc_C"/>
</dbReference>
<dbReference type="CDD" id="cd01949">
    <property type="entry name" value="GGDEF"/>
    <property type="match status" value="1"/>
</dbReference>
<dbReference type="SUPFAM" id="SSF141868">
    <property type="entry name" value="EAL domain-like"/>
    <property type="match status" value="1"/>
</dbReference>
<dbReference type="PROSITE" id="PS50883">
    <property type="entry name" value="EAL"/>
    <property type="match status" value="1"/>
</dbReference>
<dbReference type="NCBIfam" id="TIGR00229">
    <property type="entry name" value="sensory_box"/>
    <property type="match status" value="1"/>
</dbReference>
<dbReference type="PROSITE" id="PS50112">
    <property type="entry name" value="PAS"/>
    <property type="match status" value="1"/>
</dbReference>
<dbReference type="PROSITE" id="PS50887">
    <property type="entry name" value="GGDEF"/>
    <property type="match status" value="1"/>
</dbReference>
<dbReference type="CDD" id="cd00130">
    <property type="entry name" value="PAS"/>
    <property type="match status" value="1"/>
</dbReference>
<dbReference type="PROSITE" id="PS50113">
    <property type="entry name" value="PAC"/>
    <property type="match status" value="1"/>
</dbReference>
<dbReference type="SUPFAM" id="SSF55073">
    <property type="entry name" value="Nucleotide cyclase"/>
    <property type="match status" value="1"/>
</dbReference>
<feature type="domain" description="GGDEF" evidence="4">
    <location>
        <begin position="326"/>
        <end position="458"/>
    </location>
</feature>
<dbReference type="NCBIfam" id="TIGR00254">
    <property type="entry name" value="GGDEF"/>
    <property type="match status" value="1"/>
</dbReference>
<dbReference type="OrthoDB" id="9814202at2"/>
<dbReference type="InterPro" id="IPR029016">
    <property type="entry name" value="GAF-like_dom_sf"/>
</dbReference>